<dbReference type="AlphaFoldDB" id="A0AAW9QG89"/>
<accession>A0AAW9QG89</accession>
<dbReference type="Gene3D" id="3.90.1150.200">
    <property type="match status" value="1"/>
</dbReference>
<dbReference type="Pfam" id="PF08818">
    <property type="entry name" value="DUF1801"/>
    <property type="match status" value="1"/>
</dbReference>
<gene>
    <name evidence="2" type="ORF">V4F39_07105</name>
</gene>
<protein>
    <submittedName>
        <fullName evidence="2">DUF1801 domain-containing protein</fullName>
    </submittedName>
</protein>
<sequence>MRHLVRSAALIEAWFDMLPPQHQPAARRLQALVLAASPSLGQAVKWGNLIFTVNHFHALAIAPYKTHLHLQVFRGAALMHRFPMLEGTGRGLRHLKWRYSQPLDEELIADLVLATVALIRQGPPPGAGEG</sequence>
<organism evidence="2 3">
    <name type="scientific">Aquincola agrisoli</name>
    <dbReference type="NCBI Taxonomy" id="3119538"/>
    <lineage>
        <taxon>Bacteria</taxon>
        <taxon>Pseudomonadati</taxon>
        <taxon>Pseudomonadota</taxon>
        <taxon>Betaproteobacteria</taxon>
        <taxon>Burkholderiales</taxon>
        <taxon>Sphaerotilaceae</taxon>
        <taxon>Aquincola</taxon>
    </lineage>
</organism>
<dbReference type="RefSeq" id="WP_332288616.1">
    <property type="nucleotide sequence ID" value="NZ_JAZIBG010000019.1"/>
</dbReference>
<name>A0AAW9QG89_9BURK</name>
<evidence type="ECO:0000259" key="1">
    <source>
        <dbReference type="Pfam" id="PF08818"/>
    </source>
</evidence>
<dbReference type="EMBL" id="JAZIBG010000019">
    <property type="protein sequence ID" value="MEF7613675.1"/>
    <property type="molecule type" value="Genomic_DNA"/>
</dbReference>
<proteinExistence type="predicted"/>
<evidence type="ECO:0000313" key="3">
    <source>
        <dbReference type="Proteomes" id="UP001336250"/>
    </source>
</evidence>
<dbReference type="SUPFAM" id="SSF159888">
    <property type="entry name" value="YdhG-like"/>
    <property type="match status" value="1"/>
</dbReference>
<evidence type="ECO:0000313" key="2">
    <source>
        <dbReference type="EMBL" id="MEF7613675.1"/>
    </source>
</evidence>
<dbReference type="Proteomes" id="UP001336250">
    <property type="component" value="Unassembled WGS sequence"/>
</dbReference>
<dbReference type="InterPro" id="IPR014922">
    <property type="entry name" value="YdhG-like"/>
</dbReference>
<reference evidence="2 3" key="1">
    <citation type="submission" date="2024-02" db="EMBL/GenBank/DDBJ databases">
        <title>Genome sequence of Aquincola sp. MAHUQ-54.</title>
        <authorList>
            <person name="Huq M.A."/>
        </authorList>
    </citation>
    <scope>NUCLEOTIDE SEQUENCE [LARGE SCALE GENOMIC DNA]</scope>
    <source>
        <strain evidence="2 3">MAHUQ-54</strain>
    </source>
</reference>
<comment type="caution">
    <text evidence="2">The sequence shown here is derived from an EMBL/GenBank/DDBJ whole genome shotgun (WGS) entry which is preliminary data.</text>
</comment>
<feature type="domain" description="YdhG-like" evidence="1">
    <location>
        <begin position="22"/>
        <end position="114"/>
    </location>
</feature>
<keyword evidence="3" id="KW-1185">Reference proteome</keyword>